<dbReference type="SUPFAM" id="SSF53335">
    <property type="entry name" value="S-adenosyl-L-methionine-dependent methyltransferases"/>
    <property type="match status" value="1"/>
</dbReference>
<proteinExistence type="predicted"/>
<dbReference type="RefSeq" id="WP_281093459.1">
    <property type="nucleotide sequence ID" value="NZ_JARYZI010000003.1"/>
</dbReference>
<dbReference type="Proteomes" id="UP001158045">
    <property type="component" value="Unassembled WGS sequence"/>
</dbReference>
<evidence type="ECO:0000313" key="3">
    <source>
        <dbReference type="Proteomes" id="UP001158045"/>
    </source>
</evidence>
<sequence length="256" mass="28596">MNENINKNAWEQEHVSAWIERFGPPETYALKLKANPHGPIINLESQFGSIVGKNILNVMGSNGNKAVALALLGAQVTVVDFSESNKQYALELAKEAGVNINYILCDILKLEVDDQYDLAFAEMGILHYFLDLEVFYNVLYKVLKSGGELIIRDFHPVSTKLISSRGSTAKVRKHKVEGDYFDSNLVEKTVSYGKYIAGEKSEKAEKVFLRNWTLGEIVTSAANVGFKVVSLTEEPNKSSDVYDKGIPKTFIIKLRK</sequence>
<dbReference type="GO" id="GO:0032259">
    <property type="term" value="P:methylation"/>
    <property type="evidence" value="ECO:0007669"/>
    <property type="project" value="UniProtKB-KW"/>
</dbReference>
<gene>
    <name evidence="2" type="ORF">QE109_05745</name>
</gene>
<dbReference type="Pfam" id="PF08241">
    <property type="entry name" value="Methyltransf_11"/>
    <property type="match status" value="1"/>
</dbReference>
<comment type="caution">
    <text evidence="2">The sequence shown here is derived from an EMBL/GenBank/DDBJ whole genome shotgun (WGS) entry which is preliminary data.</text>
</comment>
<feature type="domain" description="Methyltransferase type 11" evidence="1">
    <location>
        <begin position="62"/>
        <end position="151"/>
    </location>
</feature>
<organism evidence="2 3">
    <name type="scientific">Fusibacter bizertensis</name>
    <dbReference type="NCBI Taxonomy" id="1488331"/>
    <lineage>
        <taxon>Bacteria</taxon>
        <taxon>Bacillati</taxon>
        <taxon>Bacillota</taxon>
        <taxon>Clostridia</taxon>
        <taxon>Eubacteriales</taxon>
        <taxon>Eubacteriales Family XII. Incertae Sedis</taxon>
        <taxon>Fusibacter</taxon>
    </lineage>
</organism>
<dbReference type="GO" id="GO:0008168">
    <property type="term" value="F:methyltransferase activity"/>
    <property type="evidence" value="ECO:0007669"/>
    <property type="project" value="UniProtKB-KW"/>
</dbReference>
<dbReference type="EMBL" id="JARYZI010000003">
    <property type="protein sequence ID" value="MDH8677639.1"/>
    <property type="molecule type" value="Genomic_DNA"/>
</dbReference>
<keyword evidence="2" id="KW-0808">Transferase</keyword>
<keyword evidence="3" id="KW-1185">Reference proteome</keyword>
<evidence type="ECO:0000259" key="1">
    <source>
        <dbReference type="Pfam" id="PF08241"/>
    </source>
</evidence>
<dbReference type="Gene3D" id="3.40.50.150">
    <property type="entry name" value="Vaccinia Virus protein VP39"/>
    <property type="match status" value="1"/>
</dbReference>
<dbReference type="InterPro" id="IPR029063">
    <property type="entry name" value="SAM-dependent_MTases_sf"/>
</dbReference>
<reference evidence="2 3" key="1">
    <citation type="submission" date="2023-04" db="EMBL/GenBank/DDBJ databases">
        <title>Fusibacter bizertensis strain WBS, isolated from littoral bottom sediments of the Arctic seas - biochemical and genomic analysis.</title>
        <authorList>
            <person name="Brioukhanov A.L."/>
        </authorList>
    </citation>
    <scope>NUCLEOTIDE SEQUENCE [LARGE SCALE GENOMIC DNA]</scope>
    <source>
        <strain evidence="2 3">WBS</strain>
    </source>
</reference>
<name>A0ABT6NB63_9FIRM</name>
<evidence type="ECO:0000313" key="2">
    <source>
        <dbReference type="EMBL" id="MDH8677639.1"/>
    </source>
</evidence>
<keyword evidence="2" id="KW-0489">Methyltransferase</keyword>
<dbReference type="CDD" id="cd02440">
    <property type="entry name" value="AdoMet_MTases"/>
    <property type="match status" value="1"/>
</dbReference>
<accession>A0ABT6NB63</accession>
<dbReference type="EC" id="2.1.-.-" evidence="2"/>
<protein>
    <submittedName>
        <fullName evidence="2">Class I SAM-dependent methyltransferase</fullName>
        <ecNumber evidence="2">2.1.-.-</ecNumber>
    </submittedName>
</protein>
<dbReference type="InterPro" id="IPR013216">
    <property type="entry name" value="Methyltransf_11"/>
</dbReference>